<sequence>MIHFYEQINEHMKLNPPSSTKIEVTTKNLLTIRQQLIKDFKRRAFKTKKKFCPNCNTPVRALRADSHSKPYQERMSNVRQSKKLNDNDESIDNDEEEMLTKMMPSQMYLTRLDVLKHLEKIWTNEKEVLAIYLATLRSSHHSIRHVHNNPISLFFFEVLPVLPSKFRSVLSFNSQKFQNPKTVRYSTIIQDNQYIKELLLLKDKQTTDISTSTTLRYFYYFSNA</sequence>
<feature type="non-terminal residue" evidence="2">
    <location>
        <position position="1"/>
    </location>
</feature>
<dbReference type="SUPFAM" id="SSF64484">
    <property type="entry name" value="beta and beta-prime subunits of DNA dependent RNA-polymerase"/>
    <property type="match status" value="1"/>
</dbReference>
<protein>
    <submittedName>
        <fullName evidence="2">Uncharacterized protein</fullName>
    </submittedName>
</protein>
<evidence type="ECO:0000256" key="1">
    <source>
        <dbReference type="SAM" id="MobiDB-lite"/>
    </source>
</evidence>
<organism evidence="2 3">
    <name type="scientific">Rotaria sordida</name>
    <dbReference type="NCBI Taxonomy" id="392033"/>
    <lineage>
        <taxon>Eukaryota</taxon>
        <taxon>Metazoa</taxon>
        <taxon>Spiralia</taxon>
        <taxon>Gnathifera</taxon>
        <taxon>Rotifera</taxon>
        <taxon>Eurotatoria</taxon>
        <taxon>Bdelloidea</taxon>
        <taxon>Philodinida</taxon>
        <taxon>Philodinidae</taxon>
        <taxon>Rotaria</taxon>
    </lineage>
</organism>
<evidence type="ECO:0000313" key="2">
    <source>
        <dbReference type="EMBL" id="CAF4139168.1"/>
    </source>
</evidence>
<dbReference type="Proteomes" id="UP000663874">
    <property type="component" value="Unassembled WGS sequence"/>
</dbReference>
<proteinExistence type="predicted"/>
<reference evidence="2" key="1">
    <citation type="submission" date="2021-02" db="EMBL/GenBank/DDBJ databases">
        <authorList>
            <person name="Nowell W R."/>
        </authorList>
    </citation>
    <scope>NUCLEOTIDE SEQUENCE</scope>
</reference>
<dbReference type="AlphaFoldDB" id="A0A819XN20"/>
<gene>
    <name evidence="2" type="ORF">FNK824_LOCUS33104</name>
</gene>
<name>A0A819XN20_9BILA</name>
<evidence type="ECO:0000313" key="3">
    <source>
        <dbReference type="Proteomes" id="UP000663874"/>
    </source>
</evidence>
<accession>A0A819XN20</accession>
<comment type="caution">
    <text evidence="2">The sequence shown here is derived from an EMBL/GenBank/DDBJ whole genome shotgun (WGS) entry which is preliminary data.</text>
</comment>
<feature type="region of interest" description="Disordered" evidence="1">
    <location>
        <begin position="65"/>
        <end position="90"/>
    </location>
</feature>
<dbReference type="EMBL" id="CAJOBE010011838">
    <property type="protein sequence ID" value="CAF4139168.1"/>
    <property type="molecule type" value="Genomic_DNA"/>
</dbReference>